<protein>
    <submittedName>
        <fullName evidence="2">Uncharacterized protein</fullName>
    </submittedName>
</protein>
<name>A0A7K4C0K1_9ARCH</name>
<feature type="transmembrane region" description="Helical" evidence="1">
    <location>
        <begin position="85"/>
        <end position="103"/>
    </location>
</feature>
<dbReference type="EMBL" id="JAAZKV010000028">
    <property type="protein sequence ID" value="NMA44849.1"/>
    <property type="molecule type" value="Genomic_DNA"/>
</dbReference>
<keyword evidence="1" id="KW-0812">Transmembrane</keyword>
<dbReference type="AlphaFoldDB" id="A0A7K4C0K1"/>
<sequence length="111" mass="12516">MKRGFLNGLPLIPTVILIMLTLIIILPVGMSLFEPLNILVRIILVFVIFTTVRNYLGPGVISIIISGILIYYLVIKWWWVGAMGWWGITLLGMGIFGVIVWGSSKIIPQRY</sequence>
<evidence type="ECO:0000313" key="3">
    <source>
        <dbReference type="Proteomes" id="UP000526302"/>
    </source>
</evidence>
<dbReference type="Proteomes" id="UP000526302">
    <property type="component" value="Unassembled WGS sequence"/>
</dbReference>
<reference evidence="2 3" key="1">
    <citation type="journal article" date="2020" name="Biotechnol. Biofuels">
        <title>New insights from the biogas microbiome by comprehensive genome-resolved metagenomics of nearly 1600 species originating from multiple anaerobic digesters.</title>
        <authorList>
            <person name="Campanaro S."/>
            <person name="Treu L."/>
            <person name="Rodriguez-R L.M."/>
            <person name="Kovalovszki A."/>
            <person name="Ziels R.M."/>
            <person name="Maus I."/>
            <person name="Zhu X."/>
            <person name="Kougias P.G."/>
            <person name="Basile A."/>
            <person name="Luo G."/>
            <person name="Schluter A."/>
            <person name="Konstantinidis K.T."/>
            <person name="Angelidaki I."/>
        </authorList>
    </citation>
    <scope>NUCLEOTIDE SEQUENCE [LARGE SCALE GENOMIC DNA]</scope>
    <source>
        <strain evidence="2">AS22ysBPME_79</strain>
    </source>
</reference>
<comment type="caution">
    <text evidence="2">The sequence shown here is derived from an EMBL/GenBank/DDBJ whole genome shotgun (WGS) entry which is preliminary data.</text>
</comment>
<keyword evidence="1" id="KW-1133">Transmembrane helix</keyword>
<evidence type="ECO:0000313" key="2">
    <source>
        <dbReference type="EMBL" id="NMA44849.1"/>
    </source>
</evidence>
<organism evidence="2 3">
    <name type="scientific">Candidatus Iainarchaeum sp</name>
    <dbReference type="NCBI Taxonomy" id="3101447"/>
    <lineage>
        <taxon>Archaea</taxon>
        <taxon>Candidatus Iainarchaeota</taxon>
        <taxon>Candidatus Iainarchaeia</taxon>
        <taxon>Candidatus Iainarchaeales</taxon>
        <taxon>Candidatus Iainarchaeaceae</taxon>
        <taxon>Candidatus Iainarchaeum</taxon>
    </lineage>
</organism>
<feature type="transmembrane region" description="Helical" evidence="1">
    <location>
        <begin position="36"/>
        <end position="52"/>
    </location>
</feature>
<keyword evidence="1" id="KW-0472">Membrane</keyword>
<accession>A0A7K4C0K1</accession>
<proteinExistence type="predicted"/>
<evidence type="ECO:0000256" key="1">
    <source>
        <dbReference type="SAM" id="Phobius"/>
    </source>
</evidence>
<feature type="transmembrane region" description="Helical" evidence="1">
    <location>
        <begin position="59"/>
        <end position="79"/>
    </location>
</feature>
<gene>
    <name evidence="2" type="ORF">GX950_03510</name>
</gene>
<feature type="transmembrane region" description="Helical" evidence="1">
    <location>
        <begin position="12"/>
        <end position="30"/>
    </location>
</feature>